<organism evidence="1 2">
    <name type="scientific">Tenebrionibacter intestinalis</name>
    <dbReference type="NCBI Taxonomy" id="2799638"/>
    <lineage>
        <taxon>Bacteria</taxon>
        <taxon>Pseudomonadati</taxon>
        <taxon>Pseudomonadota</taxon>
        <taxon>Gammaproteobacteria</taxon>
        <taxon>Enterobacterales</taxon>
        <taxon>Enterobacteriaceae</taxon>
        <taxon>Tenebrionibacter/Tenebrionicola group</taxon>
        <taxon>Tenebrionibacter</taxon>
    </lineage>
</organism>
<comment type="caution">
    <text evidence="1">The sequence shown here is derived from an EMBL/GenBank/DDBJ whole genome shotgun (WGS) entry which is preliminary data.</text>
</comment>
<reference evidence="1" key="1">
    <citation type="submission" date="2021-01" db="EMBL/GenBank/DDBJ databases">
        <title>Intestinitalea alba gen. nov., sp. nov., a novel genus of the family Enterobacteriaceae, isolated from the gut of the plastic-eating mealworm Tenebrio molitor L.</title>
        <authorList>
            <person name="Yang Y."/>
        </authorList>
    </citation>
    <scope>NUCLEOTIDE SEQUENCE</scope>
    <source>
        <strain evidence="1">BIT-L3</strain>
    </source>
</reference>
<dbReference type="AlphaFoldDB" id="A0A8K0UZX6"/>
<evidence type="ECO:0000313" key="2">
    <source>
        <dbReference type="Proteomes" id="UP000659047"/>
    </source>
</evidence>
<gene>
    <name evidence="1" type="ORF">JJB97_00010</name>
</gene>
<evidence type="ECO:0000313" key="1">
    <source>
        <dbReference type="EMBL" id="MBK4713741.1"/>
    </source>
</evidence>
<dbReference type="EMBL" id="JAEPBH010000001">
    <property type="protein sequence ID" value="MBK4713741.1"/>
    <property type="molecule type" value="Genomic_DNA"/>
</dbReference>
<proteinExistence type="predicted"/>
<sequence length="62" mass="6628">MAVPTITDIGAAIFNASLAQTGNNQQQIGYSAARYLIDTGCAEVAYYHKEGKTPFFPSLSTN</sequence>
<protein>
    <submittedName>
        <fullName evidence="1">Uncharacterized protein</fullName>
    </submittedName>
</protein>
<accession>A0A8K0UZX6</accession>
<dbReference type="Proteomes" id="UP000659047">
    <property type="component" value="Unassembled WGS sequence"/>
</dbReference>
<name>A0A8K0UZX6_9ENTR</name>
<dbReference type="RefSeq" id="WP_238711731.1">
    <property type="nucleotide sequence ID" value="NZ_JAEPBH010000001.1"/>
</dbReference>
<keyword evidence="2" id="KW-1185">Reference proteome</keyword>